<feature type="region of interest" description="Disordered" evidence="2">
    <location>
        <begin position="80"/>
        <end position="105"/>
    </location>
</feature>
<accession>A0AAD1TME2</accession>
<evidence type="ECO:0000313" key="4">
    <source>
        <dbReference type="Proteomes" id="UP001295444"/>
    </source>
</evidence>
<reference evidence="3" key="1">
    <citation type="submission" date="2022-03" db="EMBL/GenBank/DDBJ databases">
        <authorList>
            <person name="Alioto T."/>
            <person name="Alioto T."/>
            <person name="Gomez Garrido J."/>
        </authorList>
    </citation>
    <scope>NUCLEOTIDE SEQUENCE</scope>
</reference>
<proteinExistence type="predicted"/>
<dbReference type="GO" id="GO:0017124">
    <property type="term" value="F:SH3 domain binding"/>
    <property type="evidence" value="ECO:0007669"/>
    <property type="project" value="TreeGrafter"/>
</dbReference>
<dbReference type="Gene3D" id="2.130.10.10">
    <property type="entry name" value="YVTN repeat-like/Quinoprotein amine dehydrogenase"/>
    <property type="match status" value="1"/>
</dbReference>
<gene>
    <name evidence="3" type="ORF">PECUL_23A049325</name>
</gene>
<dbReference type="SUPFAM" id="SSF50978">
    <property type="entry name" value="WD40 repeat-like"/>
    <property type="match status" value="1"/>
</dbReference>
<dbReference type="GO" id="GO:0008286">
    <property type="term" value="P:insulin receptor signaling pathway"/>
    <property type="evidence" value="ECO:0007669"/>
    <property type="project" value="TreeGrafter"/>
</dbReference>
<dbReference type="PANTHER" id="PTHR14435">
    <property type="entry name" value="ZINC FINGER PROTEIN 106"/>
    <property type="match status" value="1"/>
</dbReference>
<dbReference type="PANTHER" id="PTHR14435:SF2">
    <property type="entry name" value="ZINC FINGER PROTEIN 106"/>
    <property type="match status" value="1"/>
</dbReference>
<organism evidence="3 4">
    <name type="scientific">Pelobates cultripes</name>
    <name type="common">Western spadefoot toad</name>
    <dbReference type="NCBI Taxonomy" id="61616"/>
    <lineage>
        <taxon>Eukaryota</taxon>
        <taxon>Metazoa</taxon>
        <taxon>Chordata</taxon>
        <taxon>Craniata</taxon>
        <taxon>Vertebrata</taxon>
        <taxon>Euteleostomi</taxon>
        <taxon>Amphibia</taxon>
        <taxon>Batrachia</taxon>
        <taxon>Anura</taxon>
        <taxon>Pelobatoidea</taxon>
        <taxon>Pelobatidae</taxon>
        <taxon>Pelobates</taxon>
    </lineage>
</organism>
<name>A0AAD1TME2_PELCU</name>
<sequence length="170" mass="18994">MNKVDNDSDSEVELVEIPTQQFEVVDIDSYFEDDKPDSPSKMDILNSSKGRSEVYDEVTSTSELGTGYIDKSIQDIVNNQGASLQSNNSSEVSIEPGDNEEPTEGCFQGHSTSVNAIQIFSGLKYTWSADKTVHAYNIVIRQCVGVFEGHTSKVNCYSYAWEVFNAFYWL</sequence>
<evidence type="ECO:0000256" key="1">
    <source>
        <dbReference type="ARBA" id="ARBA00022737"/>
    </source>
</evidence>
<evidence type="ECO:0000256" key="2">
    <source>
        <dbReference type="SAM" id="MobiDB-lite"/>
    </source>
</evidence>
<dbReference type="EMBL" id="OW240925">
    <property type="protein sequence ID" value="CAH2329521.1"/>
    <property type="molecule type" value="Genomic_DNA"/>
</dbReference>
<evidence type="ECO:0000313" key="3">
    <source>
        <dbReference type="EMBL" id="CAH2329521.1"/>
    </source>
</evidence>
<dbReference type="InterPro" id="IPR015943">
    <property type="entry name" value="WD40/YVTN_repeat-like_dom_sf"/>
</dbReference>
<feature type="compositionally biased region" description="Polar residues" evidence="2">
    <location>
        <begin position="80"/>
        <end position="92"/>
    </location>
</feature>
<feature type="region of interest" description="Disordered" evidence="2">
    <location>
        <begin position="29"/>
        <end position="52"/>
    </location>
</feature>
<protein>
    <submittedName>
        <fullName evidence="3">Zinc finger 106 isoform X1</fullName>
    </submittedName>
</protein>
<dbReference type="InterPro" id="IPR036322">
    <property type="entry name" value="WD40_repeat_dom_sf"/>
</dbReference>
<dbReference type="Proteomes" id="UP001295444">
    <property type="component" value="Chromosome 14"/>
</dbReference>
<dbReference type="InterPro" id="IPR042622">
    <property type="entry name" value="Znf106"/>
</dbReference>
<dbReference type="GO" id="GO:0003723">
    <property type="term" value="F:RNA binding"/>
    <property type="evidence" value="ECO:0007669"/>
    <property type="project" value="InterPro"/>
</dbReference>
<dbReference type="AlphaFoldDB" id="A0AAD1TME2"/>
<keyword evidence="4" id="KW-1185">Reference proteome</keyword>
<dbReference type="GO" id="GO:0005829">
    <property type="term" value="C:cytosol"/>
    <property type="evidence" value="ECO:0007669"/>
    <property type="project" value="TreeGrafter"/>
</dbReference>
<dbReference type="GO" id="GO:0016020">
    <property type="term" value="C:membrane"/>
    <property type="evidence" value="ECO:0007669"/>
    <property type="project" value="TreeGrafter"/>
</dbReference>
<keyword evidence="1" id="KW-0677">Repeat</keyword>